<dbReference type="RefSeq" id="WP_254151522.1">
    <property type="nucleotide sequence ID" value="NZ_JAHESD010000002.1"/>
</dbReference>
<name>A0ABS5VP85_9BACT</name>
<dbReference type="Proteomes" id="UP000772618">
    <property type="component" value="Unassembled WGS sequence"/>
</dbReference>
<keyword evidence="2" id="KW-1185">Reference proteome</keyword>
<dbReference type="Pfam" id="PF17963">
    <property type="entry name" value="Big_9"/>
    <property type="match status" value="1"/>
</dbReference>
<dbReference type="InterPro" id="IPR026341">
    <property type="entry name" value="T9SS_type_B"/>
</dbReference>
<comment type="caution">
    <text evidence="1">The sequence shown here is derived from an EMBL/GenBank/DDBJ whole genome shotgun (WGS) entry which is preliminary data.</text>
</comment>
<dbReference type="EMBL" id="JAHESD010000002">
    <property type="protein sequence ID" value="MBT1701821.1"/>
    <property type="molecule type" value="Genomic_DNA"/>
</dbReference>
<accession>A0ABS5VP85</accession>
<reference evidence="1 2" key="1">
    <citation type="submission" date="2021-05" db="EMBL/GenBank/DDBJ databases">
        <title>A Polyphasic approach of four new species of the genus Ohtaekwangia: Ohtaekwangia histidinii sp. nov., Ohtaekwangia cretensis sp. nov., Ohtaekwangia indiensis sp. nov., Ohtaekwangia reichenbachii sp. nov. from diverse environment.</title>
        <authorList>
            <person name="Octaviana S."/>
        </authorList>
    </citation>
    <scope>NUCLEOTIDE SEQUENCE [LARGE SCALE GENOMIC DNA]</scope>
    <source>
        <strain evidence="1 2">PWU20</strain>
    </source>
</reference>
<dbReference type="Pfam" id="PF13585">
    <property type="entry name" value="CHU_C"/>
    <property type="match status" value="1"/>
</dbReference>
<protein>
    <submittedName>
        <fullName evidence="1">Tandem-95 repeat protein</fullName>
    </submittedName>
</protein>
<evidence type="ECO:0000313" key="2">
    <source>
        <dbReference type="Proteomes" id="UP000772618"/>
    </source>
</evidence>
<proteinExistence type="predicted"/>
<dbReference type="NCBIfam" id="NF012211">
    <property type="entry name" value="tand_rpt_95"/>
    <property type="match status" value="3"/>
</dbReference>
<evidence type="ECO:0000313" key="1">
    <source>
        <dbReference type="EMBL" id="MBT1701821.1"/>
    </source>
</evidence>
<dbReference type="NCBIfam" id="TIGR04131">
    <property type="entry name" value="Bac_Flav_CTERM"/>
    <property type="match status" value="1"/>
</dbReference>
<organism evidence="1 2">
    <name type="scientific">Chryseosolibacter indicus</name>
    <dbReference type="NCBI Taxonomy" id="2782351"/>
    <lineage>
        <taxon>Bacteria</taxon>
        <taxon>Pseudomonadati</taxon>
        <taxon>Bacteroidota</taxon>
        <taxon>Cytophagia</taxon>
        <taxon>Cytophagales</taxon>
        <taxon>Chryseotaleaceae</taxon>
        <taxon>Chryseosolibacter</taxon>
    </lineage>
</organism>
<sequence>MLSFYLKFNRVFKDRYFSLTRVVLLTLISFILSQASWAQENARNRKPRIVRQKEITINEDQAYTINLTDLFVEDRDPSDWFYPAGFTMAVYEGENYTLSGTTVIANPNFFGVLSVPVTVNDGEDNSDRFDFKITVNPVNDVPVVTGQISASTDEERPFTLGPEYLQISDPDDNQFTIILSAGANYTFSGNIITPAANFNGTLTIPVKARDAQGGESQQAFNFQLQVNPVNDPPKITGQQQVKGFSGVPLTIELSHLIVSDPDDTYPTGFSLIVMQGNNYVVNGTQIISSPTFTGELPVTVKVSDGKAESDPFSLRISIQKGSSSKPIITSQTPVIIDEDQTFTITLQHLRVSDNDSNYPQGFTLKVNPGDNYTINNNYIIVPSANYAGSLFVSVTVSDGLNTSDPYNFLITIRPINDAPAIRLSRQDSLYIKPGSGPSGIFGDITITDPDHDTLALAEIAFAKETYQPALDILTFNNTSRIRGVFDSENGILALIGKASINEYMDAFKAIKIDLAEQTEPYKVIYATVNDGLSNSNRVTRAIKLTDEIRVDLEIPTGFTPNGDNINDTWVIKPINVGIPFDDAVINVYTKAGVLVFESQGFNKEWDGHFNGTMLPADVYYYVIKFNNTENTSAVKGIITLLR</sequence>
<gene>
    <name evidence="1" type="ORF">KK060_00920</name>
</gene>